<comment type="caution">
    <text evidence="2">The sequence shown here is derived from an EMBL/GenBank/DDBJ whole genome shotgun (WGS) entry which is preliminary data.</text>
</comment>
<evidence type="ECO:0000259" key="1">
    <source>
        <dbReference type="PROSITE" id="PS51186"/>
    </source>
</evidence>
<sequence>MRRVVYQFRSFRNADPPHLAAIWNSQPPSRGIAQPINPQLLELCVFSRQFFDPAGMIIAEREGVPIGFAHAAFGPDETGARVDTSLGSTQVLMLRSDVTDEAVADELIARSEAYQKSRGATVHYAGGIRPLDAFYLGMYGGSELPGLLDSTPHQAERFIRNGYDPAGRVIVLHRELARFRSAGARDVRVVRRETDLEQTYLPPAKSWWEACVTCGHDRIRFALRHRAEKREIASVTYWDIEPLASAWGIPTVGLVDLYVDPSHRRHKVATHLLNESLRVVQRRGASIVEAQVMAENTNALALYDSLGFTPIDSGAIYRRHAD</sequence>
<dbReference type="PANTHER" id="PTHR43072">
    <property type="entry name" value="N-ACETYLTRANSFERASE"/>
    <property type="match status" value="1"/>
</dbReference>
<accession>A0A5C5VQM2</accession>
<dbReference type="CDD" id="cd04301">
    <property type="entry name" value="NAT_SF"/>
    <property type="match status" value="1"/>
</dbReference>
<dbReference type="InterPro" id="IPR016181">
    <property type="entry name" value="Acyl_CoA_acyltransferase"/>
</dbReference>
<dbReference type="Gene3D" id="3.40.630.30">
    <property type="match status" value="1"/>
</dbReference>
<dbReference type="GO" id="GO:0016747">
    <property type="term" value="F:acyltransferase activity, transferring groups other than amino-acyl groups"/>
    <property type="evidence" value="ECO:0007669"/>
    <property type="project" value="InterPro"/>
</dbReference>
<evidence type="ECO:0000313" key="2">
    <source>
        <dbReference type="EMBL" id="TWT40245.1"/>
    </source>
</evidence>
<dbReference type="InterPro" id="IPR000182">
    <property type="entry name" value="GNAT_dom"/>
</dbReference>
<dbReference type="PROSITE" id="PS51186">
    <property type="entry name" value="GNAT"/>
    <property type="match status" value="1"/>
</dbReference>
<organism evidence="2 3">
    <name type="scientific">Botrimarina hoheduenensis</name>
    <dbReference type="NCBI Taxonomy" id="2528000"/>
    <lineage>
        <taxon>Bacteria</taxon>
        <taxon>Pseudomonadati</taxon>
        <taxon>Planctomycetota</taxon>
        <taxon>Planctomycetia</taxon>
        <taxon>Pirellulales</taxon>
        <taxon>Lacipirellulaceae</taxon>
        <taxon>Botrimarina</taxon>
    </lineage>
</organism>
<dbReference type="RefSeq" id="WP_146575566.1">
    <property type="nucleotide sequence ID" value="NZ_SJPH01000012.1"/>
</dbReference>
<dbReference type="Pfam" id="PF00583">
    <property type="entry name" value="Acetyltransf_1"/>
    <property type="match status" value="1"/>
</dbReference>
<proteinExistence type="predicted"/>
<keyword evidence="2" id="KW-0808">Transferase</keyword>
<gene>
    <name evidence="2" type="ORF">Pla111_33770</name>
</gene>
<dbReference type="AlphaFoldDB" id="A0A5C5VQM2"/>
<protein>
    <submittedName>
        <fullName evidence="2">Putative acetyltransferase</fullName>
    </submittedName>
</protein>
<dbReference type="SUPFAM" id="SSF55729">
    <property type="entry name" value="Acyl-CoA N-acyltransferases (Nat)"/>
    <property type="match status" value="1"/>
</dbReference>
<dbReference type="Proteomes" id="UP000318995">
    <property type="component" value="Unassembled WGS sequence"/>
</dbReference>
<keyword evidence="3" id="KW-1185">Reference proteome</keyword>
<dbReference type="EMBL" id="SJPH01000012">
    <property type="protein sequence ID" value="TWT40245.1"/>
    <property type="molecule type" value="Genomic_DNA"/>
</dbReference>
<reference evidence="2 3" key="1">
    <citation type="submission" date="2019-02" db="EMBL/GenBank/DDBJ databases">
        <title>Deep-cultivation of Planctomycetes and their phenomic and genomic characterization uncovers novel biology.</title>
        <authorList>
            <person name="Wiegand S."/>
            <person name="Jogler M."/>
            <person name="Boedeker C."/>
            <person name="Pinto D."/>
            <person name="Vollmers J."/>
            <person name="Rivas-Marin E."/>
            <person name="Kohn T."/>
            <person name="Peeters S.H."/>
            <person name="Heuer A."/>
            <person name="Rast P."/>
            <person name="Oberbeckmann S."/>
            <person name="Bunk B."/>
            <person name="Jeske O."/>
            <person name="Meyerdierks A."/>
            <person name="Storesund J.E."/>
            <person name="Kallscheuer N."/>
            <person name="Luecker S."/>
            <person name="Lage O.M."/>
            <person name="Pohl T."/>
            <person name="Merkel B.J."/>
            <person name="Hornburger P."/>
            <person name="Mueller R.-W."/>
            <person name="Bruemmer F."/>
            <person name="Labrenz M."/>
            <person name="Spormann A.M."/>
            <person name="Op Den Camp H."/>
            <person name="Overmann J."/>
            <person name="Amann R."/>
            <person name="Jetten M.S.M."/>
            <person name="Mascher T."/>
            <person name="Medema M.H."/>
            <person name="Devos D.P."/>
            <person name="Kaster A.-K."/>
            <person name="Ovreas L."/>
            <person name="Rohde M."/>
            <person name="Galperin M.Y."/>
            <person name="Jogler C."/>
        </authorList>
    </citation>
    <scope>NUCLEOTIDE SEQUENCE [LARGE SCALE GENOMIC DNA]</scope>
    <source>
        <strain evidence="2 3">Pla111</strain>
    </source>
</reference>
<name>A0A5C5VQM2_9BACT</name>
<dbReference type="OrthoDB" id="241885at2"/>
<evidence type="ECO:0000313" key="3">
    <source>
        <dbReference type="Proteomes" id="UP000318995"/>
    </source>
</evidence>
<feature type="domain" description="N-acetyltransferase" evidence="1">
    <location>
        <begin position="185"/>
        <end position="322"/>
    </location>
</feature>